<accession>A0A453P4M1</accession>
<dbReference type="AlphaFoldDB" id="A0A453P4M1"/>
<evidence type="ECO:0000313" key="3">
    <source>
        <dbReference type="Proteomes" id="UP000015105"/>
    </source>
</evidence>
<feature type="region of interest" description="Disordered" evidence="1">
    <location>
        <begin position="84"/>
        <end position="109"/>
    </location>
</feature>
<organism evidence="2 3">
    <name type="scientific">Aegilops tauschii subsp. strangulata</name>
    <name type="common">Goatgrass</name>
    <dbReference type="NCBI Taxonomy" id="200361"/>
    <lineage>
        <taxon>Eukaryota</taxon>
        <taxon>Viridiplantae</taxon>
        <taxon>Streptophyta</taxon>
        <taxon>Embryophyta</taxon>
        <taxon>Tracheophyta</taxon>
        <taxon>Spermatophyta</taxon>
        <taxon>Magnoliopsida</taxon>
        <taxon>Liliopsida</taxon>
        <taxon>Poales</taxon>
        <taxon>Poaceae</taxon>
        <taxon>BOP clade</taxon>
        <taxon>Pooideae</taxon>
        <taxon>Triticodae</taxon>
        <taxon>Triticeae</taxon>
        <taxon>Triticinae</taxon>
        <taxon>Aegilops</taxon>
    </lineage>
</organism>
<sequence>MDALYYFKFLIECRFIMSPLYGFVYLEGMEQQQIQERGAQSGDQRDDGEVLRGILPLPIVRLAHRRMRRAFTLQDLHLRGVSEKGAGRCQEDGEEDWPSQFSAVAPAWL</sequence>
<keyword evidence="3" id="KW-1185">Reference proteome</keyword>
<reference evidence="3" key="1">
    <citation type="journal article" date="2014" name="Science">
        <title>Ancient hybridizations among the ancestral genomes of bread wheat.</title>
        <authorList>
            <consortium name="International Wheat Genome Sequencing Consortium,"/>
            <person name="Marcussen T."/>
            <person name="Sandve S.R."/>
            <person name="Heier L."/>
            <person name="Spannagl M."/>
            <person name="Pfeifer M."/>
            <person name="Jakobsen K.S."/>
            <person name="Wulff B.B."/>
            <person name="Steuernagel B."/>
            <person name="Mayer K.F."/>
            <person name="Olsen O.A."/>
        </authorList>
    </citation>
    <scope>NUCLEOTIDE SEQUENCE [LARGE SCALE GENOMIC DNA]</scope>
    <source>
        <strain evidence="3">cv. AL8/78</strain>
    </source>
</reference>
<reference evidence="2" key="5">
    <citation type="journal article" date="2021" name="G3 (Bethesda)">
        <title>Aegilops tauschii genome assembly Aet v5.0 features greater sequence contiguity and improved annotation.</title>
        <authorList>
            <person name="Wang L."/>
            <person name="Zhu T."/>
            <person name="Rodriguez J.C."/>
            <person name="Deal K.R."/>
            <person name="Dubcovsky J."/>
            <person name="McGuire P.E."/>
            <person name="Lux T."/>
            <person name="Spannagl M."/>
            <person name="Mayer K.F.X."/>
            <person name="Baldrich P."/>
            <person name="Meyers B.C."/>
            <person name="Huo N."/>
            <person name="Gu Y.Q."/>
            <person name="Zhou H."/>
            <person name="Devos K.M."/>
            <person name="Bennetzen J.L."/>
            <person name="Unver T."/>
            <person name="Budak H."/>
            <person name="Gulick P.J."/>
            <person name="Galiba G."/>
            <person name="Kalapos B."/>
            <person name="Nelson D.R."/>
            <person name="Li P."/>
            <person name="You F.M."/>
            <person name="Luo M.C."/>
            <person name="Dvorak J."/>
        </authorList>
    </citation>
    <scope>NUCLEOTIDE SEQUENCE [LARGE SCALE GENOMIC DNA]</scope>
    <source>
        <strain evidence="2">cv. AL8/78</strain>
    </source>
</reference>
<reference evidence="2" key="3">
    <citation type="journal article" date="2017" name="Nature">
        <title>Genome sequence of the progenitor of the wheat D genome Aegilops tauschii.</title>
        <authorList>
            <person name="Luo M.C."/>
            <person name="Gu Y.Q."/>
            <person name="Puiu D."/>
            <person name="Wang H."/>
            <person name="Twardziok S.O."/>
            <person name="Deal K.R."/>
            <person name="Huo N."/>
            <person name="Zhu T."/>
            <person name="Wang L."/>
            <person name="Wang Y."/>
            <person name="McGuire P.E."/>
            <person name="Liu S."/>
            <person name="Long H."/>
            <person name="Ramasamy R.K."/>
            <person name="Rodriguez J.C."/>
            <person name="Van S.L."/>
            <person name="Yuan L."/>
            <person name="Wang Z."/>
            <person name="Xia Z."/>
            <person name="Xiao L."/>
            <person name="Anderson O.D."/>
            <person name="Ouyang S."/>
            <person name="Liang Y."/>
            <person name="Zimin A.V."/>
            <person name="Pertea G."/>
            <person name="Qi P."/>
            <person name="Bennetzen J.L."/>
            <person name="Dai X."/>
            <person name="Dawson M.W."/>
            <person name="Muller H.G."/>
            <person name="Kugler K."/>
            <person name="Rivarola-Duarte L."/>
            <person name="Spannagl M."/>
            <person name="Mayer K.F.X."/>
            <person name="Lu F.H."/>
            <person name="Bevan M.W."/>
            <person name="Leroy P."/>
            <person name="Li P."/>
            <person name="You F.M."/>
            <person name="Sun Q."/>
            <person name="Liu Z."/>
            <person name="Lyons E."/>
            <person name="Wicker T."/>
            <person name="Salzberg S.L."/>
            <person name="Devos K.M."/>
            <person name="Dvorak J."/>
        </authorList>
    </citation>
    <scope>NUCLEOTIDE SEQUENCE [LARGE SCALE GENOMIC DNA]</scope>
    <source>
        <strain evidence="2">cv. AL8/78</strain>
    </source>
</reference>
<reference evidence="3" key="2">
    <citation type="journal article" date="2017" name="Nat. Plants">
        <title>The Aegilops tauschii genome reveals multiple impacts of transposons.</title>
        <authorList>
            <person name="Zhao G."/>
            <person name="Zou C."/>
            <person name="Li K."/>
            <person name="Wang K."/>
            <person name="Li T."/>
            <person name="Gao L."/>
            <person name="Zhang X."/>
            <person name="Wang H."/>
            <person name="Yang Z."/>
            <person name="Liu X."/>
            <person name="Jiang W."/>
            <person name="Mao L."/>
            <person name="Kong X."/>
            <person name="Jiao Y."/>
            <person name="Jia J."/>
        </authorList>
    </citation>
    <scope>NUCLEOTIDE SEQUENCE [LARGE SCALE GENOMIC DNA]</scope>
    <source>
        <strain evidence="3">cv. AL8/78</strain>
    </source>
</reference>
<evidence type="ECO:0000313" key="2">
    <source>
        <dbReference type="EnsemblPlants" id="AET6Gv20607300.4"/>
    </source>
</evidence>
<dbReference type="Proteomes" id="UP000015105">
    <property type="component" value="Chromosome 6D"/>
</dbReference>
<dbReference type="EnsemblPlants" id="AET6Gv20607300.4">
    <property type="protein sequence ID" value="AET6Gv20607300.4"/>
    <property type="gene ID" value="AET6Gv20607300"/>
</dbReference>
<reference evidence="2" key="4">
    <citation type="submission" date="2019-03" db="UniProtKB">
        <authorList>
            <consortium name="EnsemblPlants"/>
        </authorList>
    </citation>
    <scope>IDENTIFICATION</scope>
</reference>
<evidence type="ECO:0000256" key="1">
    <source>
        <dbReference type="SAM" id="MobiDB-lite"/>
    </source>
</evidence>
<proteinExistence type="predicted"/>
<name>A0A453P4M1_AEGTS</name>
<protein>
    <submittedName>
        <fullName evidence="2">Uncharacterized protein</fullName>
    </submittedName>
</protein>
<dbReference type="Gramene" id="AET6Gv20607300.4">
    <property type="protein sequence ID" value="AET6Gv20607300.4"/>
    <property type="gene ID" value="AET6Gv20607300"/>
</dbReference>